<name>A0ABP3DCM9_9BURK</name>
<dbReference type="SMART" id="SM00062">
    <property type="entry name" value="PBPb"/>
    <property type="match status" value="1"/>
</dbReference>
<dbReference type="Pfam" id="PF00497">
    <property type="entry name" value="SBP_bac_3"/>
    <property type="match status" value="1"/>
</dbReference>
<gene>
    <name evidence="8" type="ORF">GCM10009125_14570</name>
</gene>
<dbReference type="InterPro" id="IPR018313">
    <property type="entry name" value="SBP_3_CS"/>
</dbReference>
<evidence type="ECO:0000256" key="5">
    <source>
        <dbReference type="SAM" id="SignalP"/>
    </source>
</evidence>
<dbReference type="Proteomes" id="UP001501176">
    <property type="component" value="Unassembled WGS sequence"/>
</dbReference>
<reference evidence="9" key="1">
    <citation type="journal article" date="2019" name="Int. J. Syst. Evol. Microbiol.">
        <title>The Global Catalogue of Microorganisms (GCM) 10K type strain sequencing project: providing services to taxonomists for standard genome sequencing and annotation.</title>
        <authorList>
            <consortium name="The Broad Institute Genomics Platform"/>
            <consortium name="The Broad Institute Genome Sequencing Center for Infectious Disease"/>
            <person name="Wu L."/>
            <person name="Ma J."/>
        </authorList>
    </citation>
    <scope>NUCLEOTIDE SEQUENCE [LARGE SCALE GENOMIC DNA]</scope>
    <source>
        <strain evidence="9">JCM 16240</strain>
    </source>
</reference>
<evidence type="ECO:0000256" key="1">
    <source>
        <dbReference type="ARBA" id="ARBA00004196"/>
    </source>
</evidence>
<dbReference type="PANTHER" id="PTHR35936">
    <property type="entry name" value="MEMBRANE-BOUND LYTIC MUREIN TRANSGLYCOSYLASE F"/>
    <property type="match status" value="1"/>
</dbReference>
<evidence type="ECO:0000313" key="9">
    <source>
        <dbReference type="Proteomes" id="UP001501176"/>
    </source>
</evidence>
<organism evidence="8 9">
    <name type="scientific">Castellaniella daejeonensis</name>
    <dbReference type="NCBI Taxonomy" id="659013"/>
    <lineage>
        <taxon>Bacteria</taxon>
        <taxon>Pseudomonadati</taxon>
        <taxon>Pseudomonadota</taxon>
        <taxon>Betaproteobacteria</taxon>
        <taxon>Burkholderiales</taxon>
        <taxon>Alcaligenaceae</taxon>
        <taxon>Castellaniella</taxon>
    </lineage>
</organism>
<dbReference type="PANTHER" id="PTHR35936:SF38">
    <property type="entry name" value="GLUTAMINE-BINDING PERIPLASMIC PROTEIN"/>
    <property type="match status" value="1"/>
</dbReference>
<protein>
    <submittedName>
        <fullName evidence="8">Glutamine ABC transporter substrate-binding protein</fullName>
    </submittedName>
</protein>
<evidence type="ECO:0000256" key="2">
    <source>
        <dbReference type="ARBA" id="ARBA00010333"/>
    </source>
</evidence>
<comment type="similarity">
    <text evidence="2 4">Belongs to the bacterial solute-binding protein 3 family.</text>
</comment>
<proteinExistence type="inferred from homology"/>
<evidence type="ECO:0000259" key="7">
    <source>
        <dbReference type="SMART" id="SM00079"/>
    </source>
</evidence>
<dbReference type="SUPFAM" id="SSF53850">
    <property type="entry name" value="Periplasmic binding protein-like II"/>
    <property type="match status" value="1"/>
</dbReference>
<sequence length="248" mass="27199">MKLTQTFRITLMALALGGASAASQAASDTIRVVTDPTFPPMEMTVDGKRTGFDIELTEALAQAMGKKIAWTDIDFKGLIPAVISGRADAAMSAIYITDERKKAVDFTDSYYAGGLVVLTKQDGPVKTLKDLDGKRVTVQVGTKSVNYMQQHYPKVQRVEVEKNQEMFNLVDIGRADAAVTGKPAAKLFAQQNPGFTVLDEQITTEEYGIAVSKNQPELTQELNQALKTIRANGVYQRLVDKWFEGSKQ</sequence>
<feature type="domain" description="Ionotropic glutamate receptor C-terminal" evidence="7">
    <location>
        <begin position="29"/>
        <end position="245"/>
    </location>
</feature>
<comment type="subcellular location">
    <subcellularLocation>
        <location evidence="1">Cell envelope</location>
    </subcellularLocation>
</comment>
<evidence type="ECO:0000256" key="3">
    <source>
        <dbReference type="ARBA" id="ARBA00022729"/>
    </source>
</evidence>
<dbReference type="EMBL" id="BAAAFN010000011">
    <property type="protein sequence ID" value="GAA0226701.1"/>
    <property type="molecule type" value="Genomic_DNA"/>
</dbReference>
<evidence type="ECO:0000313" key="8">
    <source>
        <dbReference type="EMBL" id="GAA0226701.1"/>
    </source>
</evidence>
<comment type="caution">
    <text evidence="8">The sequence shown here is derived from an EMBL/GenBank/DDBJ whole genome shotgun (WGS) entry which is preliminary data.</text>
</comment>
<feature type="domain" description="Solute-binding protein family 3/N-terminal" evidence="6">
    <location>
        <begin position="29"/>
        <end position="246"/>
    </location>
</feature>
<evidence type="ECO:0000256" key="4">
    <source>
        <dbReference type="RuleBase" id="RU003744"/>
    </source>
</evidence>
<dbReference type="SMART" id="SM00079">
    <property type="entry name" value="PBPe"/>
    <property type="match status" value="1"/>
</dbReference>
<keyword evidence="9" id="KW-1185">Reference proteome</keyword>
<accession>A0ABP3DCM9</accession>
<keyword evidence="3 5" id="KW-0732">Signal</keyword>
<evidence type="ECO:0000259" key="6">
    <source>
        <dbReference type="SMART" id="SM00062"/>
    </source>
</evidence>
<dbReference type="InterPro" id="IPR001638">
    <property type="entry name" value="Solute-binding_3/MltF_N"/>
</dbReference>
<dbReference type="PROSITE" id="PS01039">
    <property type="entry name" value="SBP_BACTERIAL_3"/>
    <property type="match status" value="1"/>
</dbReference>
<feature type="chain" id="PRO_5046696332" evidence="5">
    <location>
        <begin position="26"/>
        <end position="248"/>
    </location>
</feature>
<dbReference type="Gene3D" id="3.40.190.10">
    <property type="entry name" value="Periplasmic binding protein-like II"/>
    <property type="match status" value="2"/>
</dbReference>
<dbReference type="InterPro" id="IPR001320">
    <property type="entry name" value="Iontro_rcpt_C"/>
</dbReference>
<feature type="signal peptide" evidence="5">
    <location>
        <begin position="1"/>
        <end position="25"/>
    </location>
</feature>